<feature type="signal peptide" evidence="1">
    <location>
        <begin position="1"/>
        <end position="21"/>
    </location>
</feature>
<gene>
    <name evidence="2" type="ORF">J3998_12315</name>
</gene>
<dbReference type="EMBL" id="JAGETV010000037">
    <property type="protein sequence ID" value="MBO1928359.1"/>
    <property type="molecule type" value="Genomic_DNA"/>
</dbReference>
<accession>A0ABS3Q8U8</accession>
<evidence type="ECO:0000256" key="1">
    <source>
        <dbReference type="SAM" id="SignalP"/>
    </source>
</evidence>
<comment type="caution">
    <text evidence="2">The sequence shown here is derived from an EMBL/GenBank/DDBJ whole genome shotgun (WGS) entry which is preliminary data.</text>
</comment>
<evidence type="ECO:0000313" key="2">
    <source>
        <dbReference type="EMBL" id="MBO1928359.1"/>
    </source>
</evidence>
<sequence length="81" mass="9144">MMWRLFILLTLITSISATIHADDTVKIGVLAKRGDVVAQNKWNNTANYLSQEIVDHQFEILPLDFNELKSLGDSTKKNGKL</sequence>
<keyword evidence="3" id="KW-1185">Reference proteome</keyword>
<dbReference type="Proteomes" id="UP000664835">
    <property type="component" value="Unassembled WGS sequence"/>
</dbReference>
<protein>
    <submittedName>
        <fullName evidence="2">Uncharacterized protein</fullName>
    </submittedName>
</protein>
<keyword evidence="1" id="KW-0732">Signal</keyword>
<dbReference type="RefSeq" id="WP_208150974.1">
    <property type="nucleotide sequence ID" value="NZ_JAGETV010000037.1"/>
</dbReference>
<organism evidence="2 3">
    <name type="scientific">Thiomicrorhabdus marina</name>
    <dbReference type="NCBI Taxonomy" id="2818442"/>
    <lineage>
        <taxon>Bacteria</taxon>
        <taxon>Pseudomonadati</taxon>
        <taxon>Pseudomonadota</taxon>
        <taxon>Gammaproteobacteria</taxon>
        <taxon>Thiotrichales</taxon>
        <taxon>Piscirickettsiaceae</taxon>
        <taxon>Thiomicrorhabdus</taxon>
    </lineage>
</organism>
<feature type="chain" id="PRO_5047251109" evidence="1">
    <location>
        <begin position="22"/>
        <end position="81"/>
    </location>
</feature>
<proteinExistence type="predicted"/>
<reference evidence="2 3" key="1">
    <citation type="submission" date="2021-03" db="EMBL/GenBank/DDBJ databases">
        <title>Thiomicrorhabdus sp.nov.,novel sulfur-oxidizing bacteria isolated from coastal sediment.</title>
        <authorList>
            <person name="Liu X."/>
        </authorList>
    </citation>
    <scope>NUCLEOTIDE SEQUENCE [LARGE SCALE GENOMIC DNA]</scope>
    <source>
        <strain evidence="2 3">6S2-11</strain>
    </source>
</reference>
<name>A0ABS3Q8U8_9GAMM</name>
<evidence type="ECO:0000313" key="3">
    <source>
        <dbReference type="Proteomes" id="UP000664835"/>
    </source>
</evidence>